<dbReference type="InterPro" id="IPR009057">
    <property type="entry name" value="Homeodomain-like_sf"/>
</dbReference>
<dbReference type="RefSeq" id="WP_085255038.1">
    <property type="nucleotide sequence ID" value="NZ_AP022573.1"/>
</dbReference>
<evidence type="ECO:0000256" key="1">
    <source>
        <dbReference type="ARBA" id="ARBA00023125"/>
    </source>
</evidence>
<keyword evidence="1 2" id="KW-0238">DNA-binding</keyword>
<dbReference type="PROSITE" id="PS50977">
    <property type="entry name" value="HTH_TETR_2"/>
    <property type="match status" value="1"/>
</dbReference>
<dbReference type="GO" id="GO:0000976">
    <property type="term" value="F:transcription cis-regulatory region binding"/>
    <property type="evidence" value="ECO:0007669"/>
    <property type="project" value="TreeGrafter"/>
</dbReference>
<dbReference type="PRINTS" id="PR00455">
    <property type="entry name" value="HTHTETR"/>
</dbReference>
<evidence type="ECO:0000313" key="5">
    <source>
        <dbReference type="Proteomes" id="UP000193387"/>
    </source>
</evidence>
<feature type="domain" description="HTH tetR-type" evidence="3">
    <location>
        <begin position="10"/>
        <end position="70"/>
    </location>
</feature>
<evidence type="ECO:0000313" key="4">
    <source>
        <dbReference type="EMBL" id="ORW72626.1"/>
    </source>
</evidence>
<dbReference type="EMBL" id="LQPR01000022">
    <property type="protein sequence ID" value="ORW72626.1"/>
    <property type="molecule type" value="Genomic_DNA"/>
</dbReference>
<organism evidence="4 5">
    <name type="scientific">Mycobacterium saskatchewanense</name>
    <dbReference type="NCBI Taxonomy" id="220927"/>
    <lineage>
        <taxon>Bacteria</taxon>
        <taxon>Bacillati</taxon>
        <taxon>Actinomycetota</taxon>
        <taxon>Actinomycetes</taxon>
        <taxon>Mycobacteriales</taxon>
        <taxon>Mycobacteriaceae</taxon>
        <taxon>Mycobacterium</taxon>
        <taxon>Mycobacterium simiae complex</taxon>
    </lineage>
</organism>
<evidence type="ECO:0000256" key="2">
    <source>
        <dbReference type="PROSITE-ProRule" id="PRU00335"/>
    </source>
</evidence>
<dbReference type="PANTHER" id="PTHR30055">
    <property type="entry name" value="HTH-TYPE TRANSCRIPTIONAL REGULATOR RUTR"/>
    <property type="match status" value="1"/>
</dbReference>
<protein>
    <submittedName>
        <fullName evidence="4">TetR family transcriptional regulator</fullName>
    </submittedName>
</protein>
<evidence type="ECO:0000259" key="3">
    <source>
        <dbReference type="PROSITE" id="PS50977"/>
    </source>
</evidence>
<keyword evidence="5" id="KW-1185">Reference proteome</keyword>
<sequence length="188" mass="20522">METQRPRNAAQTRADILAAARRRFATEGFERTTLRAIAADVGVDAALVIRYFGSKRDLFATATDFTIDLPDLTGVDPQEIAGMLLPRYFAVWEDDHTFLALLRAAMTSRVAADTLNETLATHVAPTLRAATPDHHQQRIAVTDAFVIGLATTRSVLANPPVADLSREELSQWAAPVFQQLLVGPAPTE</sequence>
<dbReference type="SUPFAM" id="SSF46689">
    <property type="entry name" value="Homeodomain-like"/>
    <property type="match status" value="1"/>
</dbReference>
<dbReference type="Gene3D" id="1.10.10.60">
    <property type="entry name" value="Homeodomain-like"/>
    <property type="match status" value="1"/>
</dbReference>
<dbReference type="SUPFAM" id="SSF48498">
    <property type="entry name" value="Tetracyclin repressor-like, C-terminal domain"/>
    <property type="match status" value="1"/>
</dbReference>
<dbReference type="AlphaFoldDB" id="A0AAJ3NRN5"/>
<dbReference type="InterPro" id="IPR001647">
    <property type="entry name" value="HTH_TetR"/>
</dbReference>
<feature type="DNA-binding region" description="H-T-H motif" evidence="2">
    <location>
        <begin position="33"/>
        <end position="52"/>
    </location>
</feature>
<comment type="caution">
    <text evidence="4">The sequence shown here is derived from an EMBL/GenBank/DDBJ whole genome shotgun (WGS) entry which is preliminary data.</text>
</comment>
<dbReference type="GO" id="GO:0003700">
    <property type="term" value="F:DNA-binding transcription factor activity"/>
    <property type="evidence" value="ECO:0007669"/>
    <property type="project" value="TreeGrafter"/>
</dbReference>
<dbReference type="PANTHER" id="PTHR30055:SF235">
    <property type="entry name" value="TRANSCRIPTIONAL REGULATORY PROTEIN"/>
    <property type="match status" value="1"/>
</dbReference>
<dbReference type="InterPro" id="IPR036271">
    <property type="entry name" value="Tet_transcr_reg_TetR-rel_C_sf"/>
</dbReference>
<reference evidence="4 5" key="1">
    <citation type="submission" date="2016-01" db="EMBL/GenBank/DDBJ databases">
        <title>The new phylogeny of the genus Mycobacterium.</title>
        <authorList>
            <person name="Tarcisio F."/>
            <person name="Conor M."/>
            <person name="Antonella G."/>
            <person name="Elisabetta G."/>
            <person name="Giulia F.S."/>
            <person name="Sara T."/>
            <person name="Anna F."/>
            <person name="Clotilde B."/>
            <person name="Roberto B."/>
            <person name="Veronica D.S."/>
            <person name="Fabio R."/>
            <person name="Monica P."/>
            <person name="Olivier J."/>
            <person name="Enrico T."/>
            <person name="Nicola S."/>
        </authorList>
    </citation>
    <scope>NUCLEOTIDE SEQUENCE [LARGE SCALE GENOMIC DNA]</scope>
    <source>
        <strain evidence="4 5">DSM 44616</strain>
    </source>
</reference>
<gene>
    <name evidence="4" type="ORF">AWC23_09230</name>
</gene>
<name>A0AAJ3NRN5_9MYCO</name>
<proteinExistence type="predicted"/>
<dbReference type="Proteomes" id="UP000193387">
    <property type="component" value="Unassembled WGS sequence"/>
</dbReference>
<dbReference type="Gene3D" id="1.10.357.10">
    <property type="entry name" value="Tetracycline Repressor, domain 2"/>
    <property type="match status" value="1"/>
</dbReference>
<dbReference type="Pfam" id="PF17920">
    <property type="entry name" value="TetR_C_16"/>
    <property type="match status" value="1"/>
</dbReference>
<accession>A0AAJ3NRN5</accession>
<dbReference type="InterPro" id="IPR050109">
    <property type="entry name" value="HTH-type_TetR-like_transc_reg"/>
</dbReference>
<dbReference type="InterPro" id="IPR041678">
    <property type="entry name" value="TetR_C_16"/>
</dbReference>
<dbReference type="Pfam" id="PF00440">
    <property type="entry name" value="TetR_N"/>
    <property type="match status" value="1"/>
</dbReference>